<proteinExistence type="predicted"/>
<dbReference type="NCBIfam" id="TIGR02532">
    <property type="entry name" value="IV_pilin_GFxxxE"/>
    <property type="match status" value="1"/>
</dbReference>
<sequence length="113" mass="13061">MKHKGFTLVEMVVVLGILGILLSIGVPGFVQSVDRSREMERAKHEEMINMGIRQYYAIELKYPIYGSESPEELKDKLTKLRTLHYIDLEDNIYTYRLDTEAGKSPPIIKVNFK</sequence>
<keyword evidence="1" id="KW-1133">Transmembrane helix</keyword>
<keyword evidence="1" id="KW-0472">Membrane</keyword>
<evidence type="ECO:0000256" key="1">
    <source>
        <dbReference type="SAM" id="Phobius"/>
    </source>
</evidence>
<dbReference type="InterPro" id="IPR045584">
    <property type="entry name" value="Pilin-like"/>
</dbReference>
<dbReference type="EMBL" id="FQXP01000003">
    <property type="protein sequence ID" value="SHH51545.1"/>
    <property type="molecule type" value="Genomic_DNA"/>
</dbReference>
<keyword evidence="1" id="KW-0812">Transmembrane</keyword>
<dbReference type="PROSITE" id="PS00409">
    <property type="entry name" value="PROKAR_NTER_METHYL"/>
    <property type="match status" value="1"/>
</dbReference>
<dbReference type="Gene3D" id="3.30.700.10">
    <property type="entry name" value="Glycoprotein, Type 4 Pilin"/>
    <property type="match status" value="1"/>
</dbReference>
<dbReference type="AlphaFoldDB" id="A0A1M5TL57"/>
<keyword evidence="3" id="KW-1185">Reference proteome</keyword>
<evidence type="ECO:0000313" key="3">
    <source>
        <dbReference type="Proteomes" id="UP000184526"/>
    </source>
</evidence>
<feature type="transmembrane region" description="Helical" evidence="1">
    <location>
        <begin position="6"/>
        <end position="30"/>
    </location>
</feature>
<gene>
    <name evidence="2" type="ORF">SAMN02745196_00630</name>
</gene>
<reference evidence="2 3" key="1">
    <citation type="submission" date="2016-11" db="EMBL/GenBank/DDBJ databases">
        <authorList>
            <person name="Jaros S."/>
            <person name="Januszkiewicz K."/>
            <person name="Wedrychowicz H."/>
        </authorList>
    </citation>
    <scope>NUCLEOTIDE SEQUENCE [LARGE SCALE GENOMIC DNA]</scope>
    <source>
        <strain evidence="2 3">DSM 3089</strain>
    </source>
</reference>
<dbReference type="Pfam" id="PF07963">
    <property type="entry name" value="N_methyl"/>
    <property type="match status" value="1"/>
</dbReference>
<name>A0A1M5TL57_9CLOT</name>
<dbReference type="RefSeq" id="WP_072829954.1">
    <property type="nucleotide sequence ID" value="NZ_FQXP01000003.1"/>
</dbReference>
<dbReference type="InterPro" id="IPR012902">
    <property type="entry name" value="N_methyl_site"/>
</dbReference>
<dbReference type="STRING" id="1121306.SAMN02745196_00630"/>
<protein>
    <submittedName>
        <fullName evidence="2">Type IV pilin N-term methylation site GFxxxE</fullName>
    </submittedName>
</protein>
<evidence type="ECO:0000313" key="2">
    <source>
        <dbReference type="EMBL" id="SHH51545.1"/>
    </source>
</evidence>
<dbReference type="Proteomes" id="UP000184526">
    <property type="component" value="Unassembled WGS sequence"/>
</dbReference>
<accession>A0A1M5TL57</accession>
<dbReference type="OrthoDB" id="1937102at2"/>
<organism evidence="2 3">
    <name type="scientific">Clostridium collagenovorans DSM 3089</name>
    <dbReference type="NCBI Taxonomy" id="1121306"/>
    <lineage>
        <taxon>Bacteria</taxon>
        <taxon>Bacillati</taxon>
        <taxon>Bacillota</taxon>
        <taxon>Clostridia</taxon>
        <taxon>Eubacteriales</taxon>
        <taxon>Clostridiaceae</taxon>
        <taxon>Clostridium</taxon>
    </lineage>
</organism>
<dbReference type="SUPFAM" id="SSF54523">
    <property type="entry name" value="Pili subunits"/>
    <property type="match status" value="1"/>
</dbReference>